<dbReference type="EMBL" id="POTW01000015">
    <property type="protein sequence ID" value="PZF84480.1"/>
    <property type="molecule type" value="Genomic_DNA"/>
</dbReference>
<dbReference type="Proteomes" id="UP000248764">
    <property type="component" value="Unassembled WGS sequence"/>
</dbReference>
<dbReference type="RefSeq" id="WP_111254255.1">
    <property type="nucleotide sequence ID" value="NZ_POTW01000015.1"/>
</dbReference>
<dbReference type="Gene3D" id="3.30.110.170">
    <property type="entry name" value="Protein of unknown function (DUF541), domain 1"/>
    <property type="match status" value="1"/>
</dbReference>
<dbReference type="Pfam" id="PF04402">
    <property type="entry name" value="SIMPL"/>
    <property type="match status" value="1"/>
</dbReference>
<evidence type="ECO:0008006" key="3">
    <source>
        <dbReference type="Google" id="ProtNLM"/>
    </source>
</evidence>
<organism evidence="1 2">
    <name type="scientific">Jiangella anatolica</name>
    <dbReference type="NCBI Taxonomy" id="2670374"/>
    <lineage>
        <taxon>Bacteria</taxon>
        <taxon>Bacillati</taxon>
        <taxon>Actinomycetota</taxon>
        <taxon>Actinomycetes</taxon>
        <taxon>Jiangellales</taxon>
        <taxon>Jiangellaceae</taxon>
        <taxon>Jiangella</taxon>
    </lineage>
</organism>
<keyword evidence="2" id="KW-1185">Reference proteome</keyword>
<sequence>MVTITVAGTAQRFVPAERGTVHLRATREARRSADVVPFVADLHARLSADAERHVTAGAASRWSADQLYVSTVQRYVRDSDVSETFQVAAAGVAVRFTDFGALSGWITEVGTIDGVVVDGVEWELTDARRKDVEREVRAEAVRDAQERAATYAAALGLTVGAVGALYEPGLRPHTQPGFDGGGPVRYARMAAADLAGGGPVVSLRPEQIEVTATLSADFTAS</sequence>
<evidence type="ECO:0000313" key="2">
    <source>
        <dbReference type="Proteomes" id="UP000248764"/>
    </source>
</evidence>
<protein>
    <recommendedName>
        <fullName evidence="3">SIMPL domain-containing protein</fullName>
    </recommendedName>
</protein>
<proteinExistence type="predicted"/>
<reference evidence="1 2" key="1">
    <citation type="submission" date="2018-01" db="EMBL/GenBank/DDBJ databases">
        <title>Draft genome sequence of Jiangella sp. GTF31.</title>
        <authorList>
            <person name="Sahin N."/>
            <person name="Ay H."/>
            <person name="Saygin H."/>
        </authorList>
    </citation>
    <scope>NUCLEOTIDE SEQUENCE [LARGE SCALE GENOMIC DNA]</scope>
    <source>
        <strain evidence="1 2">GTF31</strain>
    </source>
</reference>
<evidence type="ECO:0000313" key="1">
    <source>
        <dbReference type="EMBL" id="PZF84480.1"/>
    </source>
</evidence>
<accession>A0A2W2BGR2</accession>
<comment type="caution">
    <text evidence="1">The sequence shown here is derived from an EMBL/GenBank/DDBJ whole genome shotgun (WGS) entry which is preliminary data.</text>
</comment>
<gene>
    <name evidence="1" type="ORF">C1I92_08625</name>
</gene>
<dbReference type="AlphaFoldDB" id="A0A2W2BGR2"/>
<dbReference type="InterPro" id="IPR007497">
    <property type="entry name" value="SIMPL/DUF541"/>
</dbReference>
<name>A0A2W2BGR2_9ACTN</name>